<dbReference type="InterPro" id="IPR036388">
    <property type="entry name" value="WH-like_DNA-bd_sf"/>
</dbReference>
<sequence length="153" mass="16843">MVYNISIEIKKTGGTMLISREVDYGIRIVLLLCEANRKMDAKEISEISGVSIRFTLKILGKLTSSDLVESFRGAKGGYVAAKKPEDISVYDIVEVLEGGIKVNGCFEDKTSCTTSKMALCGLRCKLEGVNLKIKEELEKITMDKLENCSGYDS</sequence>
<dbReference type="PANTHER" id="PTHR33221">
    <property type="entry name" value="WINGED HELIX-TURN-HELIX TRANSCRIPTIONAL REGULATOR, RRF2 FAMILY"/>
    <property type="match status" value="1"/>
</dbReference>
<evidence type="ECO:0008006" key="3">
    <source>
        <dbReference type="Google" id="ProtNLM"/>
    </source>
</evidence>
<evidence type="ECO:0000313" key="2">
    <source>
        <dbReference type="Proteomes" id="UP000017081"/>
    </source>
</evidence>
<evidence type="ECO:0000313" key="1">
    <source>
        <dbReference type="EMBL" id="ERT69315.1"/>
    </source>
</evidence>
<proteinExistence type="predicted"/>
<dbReference type="eggNOG" id="COG1959">
    <property type="taxonomic scope" value="Bacteria"/>
</dbReference>
<dbReference type="GO" id="GO:0003700">
    <property type="term" value="F:DNA-binding transcription factor activity"/>
    <property type="evidence" value="ECO:0007669"/>
    <property type="project" value="TreeGrafter"/>
</dbReference>
<dbReference type="STRING" id="1319815.HMPREF0202_00824"/>
<reference evidence="1 2" key="1">
    <citation type="submission" date="2013-08" db="EMBL/GenBank/DDBJ databases">
        <authorList>
            <person name="Weinstock G."/>
            <person name="Sodergren E."/>
            <person name="Wylie T."/>
            <person name="Fulton L."/>
            <person name="Fulton R."/>
            <person name="Fronick C."/>
            <person name="O'Laughlin M."/>
            <person name="Godfrey J."/>
            <person name="Miner T."/>
            <person name="Herter B."/>
            <person name="Appelbaum E."/>
            <person name="Cordes M."/>
            <person name="Lek S."/>
            <person name="Wollam A."/>
            <person name="Pepin K.H."/>
            <person name="Palsikar V.B."/>
            <person name="Mitreva M."/>
            <person name="Wilson R.K."/>
        </authorList>
    </citation>
    <scope>NUCLEOTIDE SEQUENCE [LARGE SCALE GENOMIC DNA]</scope>
    <source>
        <strain evidence="1 2">ATCC BAA-474</strain>
    </source>
</reference>
<dbReference type="PROSITE" id="PS51197">
    <property type="entry name" value="HTH_RRF2_2"/>
    <property type="match status" value="1"/>
</dbReference>
<dbReference type="HOGENOM" id="CLU_107144_1_3_0"/>
<dbReference type="GO" id="GO:0005829">
    <property type="term" value="C:cytosol"/>
    <property type="evidence" value="ECO:0007669"/>
    <property type="project" value="TreeGrafter"/>
</dbReference>
<dbReference type="InterPro" id="IPR036390">
    <property type="entry name" value="WH_DNA-bd_sf"/>
</dbReference>
<dbReference type="EMBL" id="AXZF01000029">
    <property type="protein sequence ID" value="ERT69315.1"/>
    <property type="molecule type" value="Genomic_DNA"/>
</dbReference>
<organism evidence="1 2">
    <name type="scientific">Cetobacterium somerae ATCC BAA-474</name>
    <dbReference type="NCBI Taxonomy" id="1319815"/>
    <lineage>
        <taxon>Bacteria</taxon>
        <taxon>Fusobacteriati</taxon>
        <taxon>Fusobacteriota</taxon>
        <taxon>Fusobacteriia</taxon>
        <taxon>Fusobacteriales</taxon>
        <taxon>Fusobacteriaceae</taxon>
        <taxon>Cetobacterium</taxon>
    </lineage>
</organism>
<gene>
    <name evidence="1" type="ORF">HMPREF0202_00824</name>
</gene>
<dbReference type="Gene3D" id="1.10.10.10">
    <property type="entry name" value="Winged helix-like DNA-binding domain superfamily/Winged helix DNA-binding domain"/>
    <property type="match status" value="1"/>
</dbReference>
<dbReference type="Proteomes" id="UP000017081">
    <property type="component" value="Unassembled WGS sequence"/>
</dbReference>
<dbReference type="NCBIfam" id="TIGR00738">
    <property type="entry name" value="rrf2_super"/>
    <property type="match status" value="1"/>
</dbReference>
<protein>
    <recommendedName>
        <fullName evidence="3">Transcriptional regulator, Rrf2 family</fullName>
    </recommendedName>
</protein>
<accession>U7VCR0</accession>
<comment type="caution">
    <text evidence="1">The sequence shown here is derived from an EMBL/GenBank/DDBJ whole genome shotgun (WGS) entry which is preliminary data.</text>
</comment>
<dbReference type="AlphaFoldDB" id="U7VCR0"/>
<dbReference type="Pfam" id="PF02082">
    <property type="entry name" value="Rrf2"/>
    <property type="match status" value="1"/>
</dbReference>
<dbReference type="InterPro" id="IPR000944">
    <property type="entry name" value="Tscrpt_reg_Rrf2"/>
</dbReference>
<name>U7VCR0_9FUSO</name>
<dbReference type="PANTHER" id="PTHR33221:SF2">
    <property type="entry name" value="TRANSCRIPTIONAL REGULATOR"/>
    <property type="match status" value="1"/>
</dbReference>
<keyword evidence="2" id="KW-1185">Reference proteome</keyword>
<dbReference type="SUPFAM" id="SSF46785">
    <property type="entry name" value="Winged helix' DNA-binding domain"/>
    <property type="match status" value="1"/>
</dbReference>